<dbReference type="Proteomes" id="UP000774617">
    <property type="component" value="Unassembled WGS sequence"/>
</dbReference>
<organism evidence="2 3">
    <name type="scientific">Macrophomina phaseolina</name>
    <dbReference type="NCBI Taxonomy" id="35725"/>
    <lineage>
        <taxon>Eukaryota</taxon>
        <taxon>Fungi</taxon>
        <taxon>Dikarya</taxon>
        <taxon>Ascomycota</taxon>
        <taxon>Pezizomycotina</taxon>
        <taxon>Dothideomycetes</taxon>
        <taxon>Dothideomycetes incertae sedis</taxon>
        <taxon>Botryosphaeriales</taxon>
        <taxon>Botryosphaeriaceae</taxon>
        <taxon>Macrophomina</taxon>
    </lineage>
</organism>
<comment type="caution">
    <text evidence="2">The sequence shown here is derived from an EMBL/GenBank/DDBJ whole genome shotgun (WGS) entry which is preliminary data.</text>
</comment>
<dbReference type="EMBL" id="JAGTJR010000028">
    <property type="protein sequence ID" value="KAH7042007.1"/>
    <property type="molecule type" value="Genomic_DNA"/>
</dbReference>
<protein>
    <submittedName>
        <fullName evidence="2">Uncharacterized protein</fullName>
    </submittedName>
</protein>
<gene>
    <name evidence="2" type="ORF">B0J12DRAFT_218899</name>
</gene>
<evidence type="ECO:0000256" key="1">
    <source>
        <dbReference type="SAM" id="MobiDB-lite"/>
    </source>
</evidence>
<feature type="compositionally biased region" description="Basic and acidic residues" evidence="1">
    <location>
        <begin position="171"/>
        <end position="182"/>
    </location>
</feature>
<sequence>MVDQMWKSYRRLLQPHSIEQIHWINPKSLCRPRRDSTRCSSRMCYSPEREKHRDPRPAGCLVVTVAQGHVEVSRLTITGNEAGKRAKDRLRLTSHRFAGNPRDIPNFILPSSSMSQTCSCFVGPGAVSSACMHVDPNSVSCSSPSHNAADVVWAATHFDASKQTGKNGLTHRLDSDGQRQSP</sequence>
<name>A0ABQ8G176_9PEZI</name>
<reference evidence="2 3" key="1">
    <citation type="journal article" date="2021" name="Nat. Commun.">
        <title>Genetic determinants of endophytism in the Arabidopsis root mycobiome.</title>
        <authorList>
            <person name="Mesny F."/>
            <person name="Miyauchi S."/>
            <person name="Thiergart T."/>
            <person name="Pickel B."/>
            <person name="Atanasova L."/>
            <person name="Karlsson M."/>
            <person name="Huettel B."/>
            <person name="Barry K.W."/>
            <person name="Haridas S."/>
            <person name="Chen C."/>
            <person name="Bauer D."/>
            <person name="Andreopoulos W."/>
            <person name="Pangilinan J."/>
            <person name="LaButti K."/>
            <person name="Riley R."/>
            <person name="Lipzen A."/>
            <person name="Clum A."/>
            <person name="Drula E."/>
            <person name="Henrissat B."/>
            <person name="Kohler A."/>
            <person name="Grigoriev I.V."/>
            <person name="Martin F.M."/>
            <person name="Hacquard S."/>
        </authorList>
    </citation>
    <scope>NUCLEOTIDE SEQUENCE [LARGE SCALE GENOMIC DNA]</scope>
    <source>
        <strain evidence="2 3">MPI-SDFR-AT-0080</strain>
    </source>
</reference>
<keyword evidence="3" id="KW-1185">Reference proteome</keyword>
<feature type="region of interest" description="Disordered" evidence="1">
    <location>
        <begin position="163"/>
        <end position="182"/>
    </location>
</feature>
<accession>A0ABQ8G176</accession>
<proteinExistence type="predicted"/>
<evidence type="ECO:0000313" key="3">
    <source>
        <dbReference type="Proteomes" id="UP000774617"/>
    </source>
</evidence>
<evidence type="ECO:0000313" key="2">
    <source>
        <dbReference type="EMBL" id="KAH7042007.1"/>
    </source>
</evidence>